<dbReference type="EMBL" id="JBHFEH010000164">
    <property type="protein sequence ID" value="KAL2045111.1"/>
    <property type="molecule type" value="Genomic_DNA"/>
</dbReference>
<keyword evidence="2" id="KW-1185">Reference proteome</keyword>
<sequence>MTKPFRGESWSPIDDPAALLEDFVLHASHLRNIERYLLLGDDDNTKMRILFVPEDGTTPEILPLSLTFAEALARLAAEWERLVEVRGDREATTAVRRIESAAEG</sequence>
<proteinExistence type="predicted"/>
<dbReference type="Proteomes" id="UP001590951">
    <property type="component" value="Unassembled WGS sequence"/>
</dbReference>
<gene>
    <name evidence="1" type="ORF">ABVK25_012228</name>
</gene>
<evidence type="ECO:0000313" key="2">
    <source>
        <dbReference type="Proteomes" id="UP001590951"/>
    </source>
</evidence>
<accession>A0ABR4AJS5</accession>
<evidence type="ECO:0000313" key="1">
    <source>
        <dbReference type="EMBL" id="KAL2045111.1"/>
    </source>
</evidence>
<organism evidence="1 2">
    <name type="scientific">Lepraria finkii</name>
    <dbReference type="NCBI Taxonomy" id="1340010"/>
    <lineage>
        <taxon>Eukaryota</taxon>
        <taxon>Fungi</taxon>
        <taxon>Dikarya</taxon>
        <taxon>Ascomycota</taxon>
        <taxon>Pezizomycotina</taxon>
        <taxon>Lecanoromycetes</taxon>
        <taxon>OSLEUM clade</taxon>
        <taxon>Lecanoromycetidae</taxon>
        <taxon>Lecanorales</taxon>
        <taxon>Lecanorineae</taxon>
        <taxon>Stereocaulaceae</taxon>
        <taxon>Lepraria</taxon>
    </lineage>
</organism>
<comment type="caution">
    <text evidence="1">The sequence shown here is derived from an EMBL/GenBank/DDBJ whole genome shotgun (WGS) entry which is preliminary data.</text>
</comment>
<protein>
    <submittedName>
        <fullName evidence="1">Uncharacterized protein</fullName>
    </submittedName>
</protein>
<reference evidence="1 2" key="1">
    <citation type="submission" date="2024-09" db="EMBL/GenBank/DDBJ databases">
        <title>Rethinking Asexuality: The Enigmatic Case of Functional Sexual Genes in Lepraria (Stereocaulaceae).</title>
        <authorList>
            <person name="Doellman M."/>
            <person name="Sun Y."/>
            <person name="Barcenas-Pena A."/>
            <person name="Lumbsch H.T."/>
            <person name="Grewe F."/>
        </authorList>
    </citation>
    <scope>NUCLEOTIDE SEQUENCE [LARGE SCALE GENOMIC DNA]</scope>
    <source>
        <strain evidence="1 2">Grewe 0041</strain>
    </source>
</reference>
<name>A0ABR4AJS5_9LECA</name>